<evidence type="ECO:0000256" key="13">
    <source>
        <dbReference type="ARBA" id="ARBA00023136"/>
    </source>
</evidence>
<dbReference type="UniPathway" id="UPA00148">
    <property type="reaction ID" value="UER00238"/>
</dbReference>
<dbReference type="AlphaFoldDB" id="A0A520KG86"/>
<evidence type="ECO:0000256" key="7">
    <source>
        <dbReference type="ARBA" id="ARBA00022475"/>
    </source>
</evidence>
<evidence type="ECO:0000313" key="21">
    <source>
        <dbReference type="EMBL" id="TDA39143.1"/>
    </source>
</evidence>
<keyword evidence="8 19" id="KW-0169">Cobalamin biosynthesis</keyword>
<dbReference type="Proteomes" id="UP000316080">
    <property type="component" value="Unassembled WGS sequence"/>
</dbReference>
<dbReference type="EMBL" id="RXIH01000015">
    <property type="protein sequence ID" value="RZN56900.1"/>
    <property type="molecule type" value="Genomic_DNA"/>
</dbReference>
<dbReference type="GO" id="GO:0005886">
    <property type="term" value="C:plasma membrane"/>
    <property type="evidence" value="ECO:0007669"/>
    <property type="project" value="UniProtKB-SubCell"/>
</dbReference>
<protein>
    <recommendedName>
        <fullName evidence="6 19">Adenosylcobinamide-GDP ribazoletransferase</fullName>
        <ecNumber evidence="5 19">2.7.8.26</ecNumber>
    </recommendedName>
    <alternativeName>
        <fullName evidence="16 19">Cobalamin synthase</fullName>
    </alternativeName>
    <alternativeName>
        <fullName evidence="15 19">Cobalamin-5'-phosphate synthase</fullName>
    </alternativeName>
</protein>
<dbReference type="NCBIfam" id="TIGR00317">
    <property type="entry name" value="cobS"/>
    <property type="match status" value="1"/>
</dbReference>
<dbReference type="GO" id="GO:0009236">
    <property type="term" value="P:cobalamin biosynthetic process"/>
    <property type="evidence" value="ECO:0007669"/>
    <property type="project" value="UniProtKB-UniRule"/>
</dbReference>
<evidence type="ECO:0000256" key="16">
    <source>
        <dbReference type="ARBA" id="ARBA00032853"/>
    </source>
</evidence>
<dbReference type="InterPro" id="IPR003805">
    <property type="entry name" value="CobS"/>
</dbReference>
<dbReference type="Proteomes" id="UP000317265">
    <property type="component" value="Unassembled WGS sequence"/>
</dbReference>
<dbReference type="EMBL" id="QNVI01000034">
    <property type="protein sequence ID" value="TDA39143.1"/>
    <property type="molecule type" value="Genomic_DNA"/>
</dbReference>
<evidence type="ECO:0000256" key="9">
    <source>
        <dbReference type="ARBA" id="ARBA00022679"/>
    </source>
</evidence>
<reference evidence="20 22" key="2">
    <citation type="journal article" date="2019" name="Nat. Microbiol.">
        <title>Wide diversity of methane and short-chain alkane metabolisms in uncultured archaea.</title>
        <authorList>
            <person name="Borrel G."/>
            <person name="Adam P.S."/>
            <person name="McKay L.J."/>
            <person name="Chen L.X."/>
            <person name="Sierra-Garcia I.N."/>
            <person name="Sieber C.M."/>
            <person name="Letourneur Q."/>
            <person name="Ghozlane A."/>
            <person name="Andersen G.L."/>
            <person name="Li W.J."/>
            <person name="Hallam S.J."/>
            <person name="Muyzer G."/>
            <person name="de Oliveira V.M."/>
            <person name="Inskeep W.P."/>
            <person name="Banfield J.F."/>
            <person name="Gribaldo S."/>
        </authorList>
    </citation>
    <scope>NUCLEOTIDE SEQUENCE [LARGE SCALE GENOMIC DNA]</scope>
    <source>
        <strain evidence="20">Verst-YHS</strain>
    </source>
</reference>
<evidence type="ECO:0000256" key="6">
    <source>
        <dbReference type="ARBA" id="ARBA00015850"/>
    </source>
</evidence>
<evidence type="ECO:0000256" key="2">
    <source>
        <dbReference type="ARBA" id="ARBA00004651"/>
    </source>
</evidence>
<evidence type="ECO:0000313" key="23">
    <source>
        <dbReference type="Proteomes" id="UP000317265"/>
    </source>
</evidence>
<dbReference type="EC" id="2.7.8.26" evidence="5 19"/>
<feature type="transmembrane region" description="Helical" evidence="19">
    <location>
        <begin position="176"/>
        <end position="206"/>
    </location>
</feature>
<evidence type="ECO:0000256" key="11">
    <source>
        <dbReference type="ARBA" id="ARBA00022842"/>
    </source>
</evidence>
<feature type="transmembrane region" description="Helical" evidence="19">
    <location>
        <begin position="31"/>
        <end position="52"/>
    </location>
</feature>
<comment type="pathway">
    <text evidence="3 19">Cofactor biosynthesis; adenosylcobalamin biosynthesis; adenosylcobalamin from cob(II)yrinate a,c-diamide: step 7/7.</text>
</comment>
<dbReference type="Pfam" id="PF02654">
    <property type="entry name" value="CobS"/>
    <property type="match status" value="1"/>
</dbReference>
<feature type="transmembrane region" description="Helical" evidence="19">
    <location>
        <begin position="114"/>
        <end position="142"/>
    </location>
</feature>
<dbReference type="HAMAP" id="MF_00719">
    <property type="entry name" value="CobS"/>
    <property type="match status" value="1"/>
</dbReference>
<evidence type="ECO:0000313" key="22">
    <source>
        <dbReference type="Proteomes" id="UP000316080"/>
    </source>
</evidence>
<evidence type="ECO:0000256" key="18">
    <source>
        <dbReference type="ARBA" id="ARBA00049504"/>
    </source>
</evidence>
<keyword evidence="7 19" id="KW-1003">Cell membrane</keyword>
<comment type="caution">
    <text evidence="20">The sequence shown here is derived from an EMBL/GenBank/DDBJ whole genome shotgun (WGS) entry which is preliminary data.</text>
</comment>
<evidence type="ECO:0000256" key="17">
    <source>
        <dbReference type="ARBA" id="ARBA00048623"/>
    </source>
</evidence>
<sequence>MRIVKGLISTISFLTIIPVNSSSIEEIAYYSYFFPLVGAIIGLISGLLGTIFSLFLPKLLVGLLTLFCLLIITGLHHLDGVLDLGDAIIFKGNKDEKLRILHDKHHGIGGLFSLYMVLSMSLILITLINNILISLIIAEIFAKLSILLVSFMGRPCEFGMGRIFIMKFREKKYRNIILGSLLPLATILINIKIFIIFISIIIFSIFWTNALHKIFGCINGDMLGCTNEFSRIICLLLLFLMRF</sequence>
<feature type="transmembrane region" description="Helical" evidence="19">
    <location>
        <begin position="59"/>
        <end position="78"/>
    </location>
</feature>
<evidence type="ECO:0000313" key="20">
    <source>
        <dbReference type="EMBL" id="RZN56900.1"/>
    </source>
</evidence>
<evidence type="ECO:0000256" key="4">
    <source>
        <dbReference type="ARBA" id="ARBA00010561"/>
    </source>
</evidence>
<proteinExistence type="inferred from homology"/>
<evidence type="ECO:0000256" key="10">
    <source>
        <dbReference type="ARBA" id="ARBA00022692"/>
    </source>
</evidence>
<comment type="subcellular location">
    <subcellularLocation>
        <location evidence="2 19">Cell membrane</location>
        <topology evidence="2 19">Multi-pass membrane protein</topology>
    </subcellularLocation>
</comment>
<dbReference type="PANTHER" id="PTHR34148:SF1">
    <property type="entry name" value="ADENOSYLCOBINAMIDE-GDP RIBAZOLETRANSFERASE"/>
    <property type="match status" value="1"/>
</dbReference>
<keyword evidence="10 19" id="KW-0812">Transmembrane</keyword>
<evidence type="ECO:0000256" key="1">
    <source>
        <dbReference type="ARBA" id="ARBA00001946"/>
    </source>
</evidence>
<evidence type="ECO:0000256" key="3">
    <source>
        <dbReference type="ARBA" id="ARBA00004663"/>
    </source>
</evidence>
<comment type="cofactor">
    <cofactor evidence="1 19">
        <name>Mg(2+)</name>
        <dbReference type="ChEBI" id="CHEBI:18420"/>
    </cofactor>
</comment>
<comment type="similarity">
    <text evidence="4 19">Belongs to the CobS family.</text>
</comment>
<comment type="catalytic activity">
    <reaction evidence="17 19">
        <text>alpha-ribazole + adenosylcob(III)inamide-GDP = adenosylcob(III)alamin + GMP + H(+)</text>
        <dbReference type="Rhea" id="RHEA:16049"/>
        <dbReference type="ChEBI" id="CHEBI:10329"/>
        <dbReference type="ChEBI" id="CHEBI:15378"/>
        <dbReference type="ChEBI" id="CHEBI:18408"/>
        <dbReference type="ChEBI" id="CHEBI:58115"/>
        <dbReference type="ChEBI" id="CHEBI:60487"/>
        <dbReference type="EC" id="2.7.8.26"/>
    </reaction>
</comment>
<evidence type="ECO:0000256" key="12">
    <source>
        <dbReference type="ARBA" id="ARBA00022989"/>
    </source>
</evidence>
<evidence type="ECO:0000256" key="19">
    <source>
        <dbReference type="HAMAP-Rule" id="MF_00719"/>
    </source>
</evidence>
<dbReference type="GO" id="GO:0008818">
    <property type="term" value="F:cobalamin 5'-phosphate synthase activity"/>
    <property type="evidence" value="ECO:0007669"/>
    <property type="project" value="UniProtKB-UniRule"/>
</dbReference>
<comment type="catalytic activity">
    <reaction evidence="18 19">
        <text>alpha-ribazole 5'-phosphate + adenosylcob(III)inamide-GDP = adenosylcob(III)alamin 5'-phosphate + GMP + H(+)</text>
        <dbReference type="Rhea" id="RHEA:23560"/>
        <dbReference type="ChEBI" id="CHEBI:15378"/>
        <dbReference type="ChEBI" id="CHEBI:57918"/>
        <dbReference type="ChEBI" id="CHEBI:58115"/>
        <dbReference type="ChEBI" id="CHEBI:60487"/>
        <dbReference type="ChEBI" id="CHEBI:60493"/>
        <dbReference type="EC" id="2.7.8.26"/>
    </reaction>
</comment>
<keyword evidence="9 19" id="KW-0808">Transferase</keyword>
<reference evidence="21 23" key="1">
    <citation type="journal article" date="2019" name="Nat. Microbiol.">
        <title>Expanding anaerobic alkane metabolism in the domain of Archaea.</title>
        <authorList>
            <person name="Wang Y."/>
            <person name="Wegener G."/>
            <person name="Hou J."/>
            <person name="Wang F."/>
            <person name="Xiao X."/>
        </authorList>
    </citation>
    <scope>NUCLEOTIDE SEQUENCE [LARGE SCALE GENOMIC DNA]</scope>
    <source>
        <strain evidence="21">WYZ-LMO11</strain>
    </source>
</reference>
<evidence type="ECO:0000256" key="8">
    <source>
        <dbReference type="ARBA" id="ARBA00022573"/>
    </source>
</evidence>
<keyword evidence="12 19" id="KW-1133">Transmembrane helix</keyword>
<dbReference type="GO" id="GO:0051073">
    <property type="term" value="F:adenosylcobinamide-GDP ribazoletransferase activity"/>
    <property type="evidence" value="ECO:0007669"/>
    <property type="project" value="UniProtKB-UniRule"/>
</dbReference>
<accession>A0A520KG86</accession>
<keyword evidence="11 19" id="KW-0460">Magnesium</keyword>
<dbReference type="PANTHER" id="PTHR34148">
    <property type="entry name" value="ADENOSYLCOBINAMIDE-GDP RIBAZOLETRANSFERASE"/>
    <property type="match status" value="1"/>
</dbReference>
<gene>
    <name evidence="19 20" type="primary">cobS</name>
    <name evidence="21" type="ORF">DSO09_02680</name>
    <name evidence="20" type="ORF">EF809_01810</name>
</gene>
<organism evidence="20 22">
    <name type="scientific">Thermoproteota archaeon</name>
    <dbReference type="NCBI Taxonomy" id="2056631"/>
    <lineage>
        <taxon>Archaea</taxon>
        <taxon>Thermoproteota</taxon>
    </lineage>
</organism>
<name>A0A520KG86_9CREN</name>
<keyword evidence="13 19" id="KW-0472">Membrane</keyword>
<evidence type="ECO:0000256" key="15">
    <source>
        <dbReference type="ARBA" id="ARBA00032605"/>
    </source>
</evidence>
<evidence type="ECO:0000256" key="14">
    <source>
        <dbReference type="ARBA" id="ARBA00025228"/>
    </source>
</evidence>
<evidence type="ECO:0000256" key="5">
    <source>
        <dbReference type="ARBA" id="ARBA00013200"/>
    </source>
</evidence>
<comment type="function">
    <text evidence="14 19">Joins adenosylcobinamide-GDP and alpha-ribazole to generate adenosylcobalamin (Ado-cobalamin). Also synthesizes adenosylcobalamin 5'-phosphate from adenosylcobinamide-GDP and alpha-ribazole 5'-phosphate.</text>
</comment>